<comment type="cofactor">
    <cofactor evidence="1 10">
        <name>Mg(2+)</name>
        <dbReference type="ChEBI" id="CHEBI:18420"/>
    </cofactor>
</comment>
<dbReference type="Pfam" id="PF01715">
    <property type="entry name" value="IPPT"/>
    <property type="match status" value="1"/>
</dbReference>
<dbReference type="Proteomes" id="UP000439550">
    <property type="component" value="Unassembled WGS sequence"/>
</dbReference>
<name>A0A7X1Z957_9LACT</name>
<dbReference type="NCBIfam" id="TIGR00174">
    <property type="entry name" value="miaA"/>
    <property type="match status" value="1"/>
</dbReference>
<feature type="site" description="Interaction with substrate tRNA" evidence="10">
    <location>
        <position position="138"/>
    </location>
</feature>
<evidence type="ECO:0000256" key="11">
    <source>
        <dbReference type="RuleBase" id="RU003783"/>
    </source>
</evidence>
<feature type="region of interest" description="Interaction with substrate tRNA" evidence="10">
    <location>
        <begin position="46"/>
        <end position="49"/>
    </location>
</feature>
<evidence type="ECO:0000256" key="5">
    <source>
        <dbReference type="ARBA" id="ARBA00022694"/>
    </source>
</evidence>
<evidence type="ECO:0000256" key="13">
    <source>
        <dbReference type="RuleBase" id="RU003785"/>
    </source>
</evidence>
<evidence type="ECO:0000256" key="9">
    <source>
        <dbReference type="ARBA" id="ARBA00049563"/>
    </source>
</evidence>
<feature type="binding site" evidence="10">
    <location>
        <begin position="23"/>
        <end position="28"/>
    </location>
    <ligand>
        <name>substrate</name>
    </ligand>
</feature>
<dbReference type="GO" id="GO:0006400">
    <property type="term" value="P:tRNA modification"/>
    <property type="evidence" value="ECO:0007669"/>
    <property type="project" value="TreeGrafter"/>
</dbReference>
<comment type="catalytic activity">
    <reaction evidence="9 10 11">
        <text>adenosine(37) in tRNA + dimethylallyl diphosphate = N(6)-dimethylallyladenosine(37) in tRNA + diphosphate</text>
        <dbReference type="Rhea" id="RHEA:26482"/>
        <dbReference type="Rhea" id="RHEA-COMP:10162"/>
        <dbReference type="Rhea" id="RHEA-COMP:10375"/>
        <dbReference type="ChEBI" id="CHEBI:33019"/>
        <dbReference type="ChEBI" id="CHEBI:57623"/>
        <dbReference type="ChEBI" id="CHEBI:74411"/>
        <dbReference type="ChEBI" id="CHEBI:74415"/>
        <dbReference type="EC" id="2.5.1.75"/>
    </reaction>
</comment>
<comment type="subunit">
    <text evidence="10">Monomer.</text>
</comment>
<accession>A0A7X1Z957</accession>
<proteinExistence type="inferred from homology"/>
<evidence type="ECO:0000256" key="1">
    <source>
        <dbReference type="ARBA" id="ARBA00001946"/>
    </source>
</evidence>
<keyword evidence="15" id="KW-1185">Reference proteome</keyword>
<protein>
    <recommendedName>
        <fullName evidence="10">tRNA dimethylallyltransferase</fullName>
        <ecNumber evidence="10">2.5.1.75</ecNumber>
    </recommendedName>
    <alternativeName>
        <fullName evidence="10">Dimethylallyl diphosphate:tRNA dimethylallyltransferase</fullName>
        <shortName evidence="10">DMAPP:tRNA dimethylallyltransferase</shortName>
        <shortName evidence="10">DMATase</shortName>
    </alternativeName>
    <alternativeName>
        <fullName evidence="10">Isopentenyl-diphosphate:tRNA isopentenyltransferase</fullName>
        <shortName evidence="10">IPP transferase</shortName>
        <shortName evidence="10">IPPT</shortName>
        <shortName evidence="10">IPTase</shortName>
    </alternativeName>
</protein>
<evidence type="ECO:0000256" key="12">
    <source>
        <dbReference type="RuleBase" id="RU003784"/>
    </source>
</evidence>
<keyword evidence="7 10" id="KW-0067">ATP-binding</keyword>
<evidence type="ECO:0000256" key="7">
    <source>
        <dbReference type="ARBA" id="ARBA00022840"/>
    </source>
</evidence>
<keyword evidence="8 10" id="KW-0460">Magnesium</keyword>
<evidence type="ECO:0000256" key="10">
    <source>
        <dbReference type="HAMAP-Rule" id="MF_00185"/>
    </source>
</evidence>
<comment type="caution">
    <text evidence="10">Lacks conserved residue(s) required for the propagation of feature annotation.</text>
</comment>
<evidence type="ECO:0000256" key="8">
    <source>
        <dbReference type="ARBA" id="ARBA00022842"/>
    </source>
</evidence>
<dbReference type="PANTHER" id="PTHR11088:SF60">
    <property type="entry name" value="TRNA DIMETHYLALLYLTRANSFERASE"/>
    <property type="match status" value="1"/>
</dbReference>
<evidence type="ECO:0000256" key="3">
    <source>
        <dbReference type="ARBA" id="ARBA00005842"/>
    </source>
</evidence>
<dbReference type="Gene3D" id="3.40.50.300">
    <property type="entry name" value="P-loop containing nucleotide triphosphate hydrolases"/>
    <property type="match status" value="1"/>
</dbReference>
<evidence type="ECO:0000256" key="2">
    <source>
        <dbReference type="ARBA" id="ARBA00003213"/>
    </source>
</evidence>
<evidence type="ECO:0000256" key="4">
    <source>
        <dbReference type="ARBA" id="ARBA00022679"/>
    </source>
</evidence>
<reference evidence="14 15" key="1">
    <citation type="submission" date="2019-10" db="EMBL/GenBank/DDBJ databases">
        <authorList>
            <person name="Dong K."/>
        </authorList>
    </citation>
    <scope>NUCLEOTIDE SEQUENCE [LARGE SCALE GENOMIC DNA]</scope>
    <source>
        <strain evidence="14 15">DSM 28960</strain>
    </source>
</reference>
<keyword evidence="4 10" id="KW-0808">Transferase</keyword>
<dbReference type="AlphaFoldDB" id="A0A7X1Z957"/>
<evidence type="ECO:0000256" key="6">
    <source>
        <dbReference type="ARBA" id="ARBA00022741"/>
    </source>
</evidence>
<dbReference type="SUPFAM" id="SSF52540">
    <property type="entry name" value="P-loop containing nucleoside triphosphate hydrolases"/>
    <property type="match status" value="2"/>
</dbReference>
<comment type="similarity">
    <text evidence="3 10 13">Belongs to the IPP transferase family.</text>
</comment>
<keyword evidence="5 10" id="KW-0819">tRNA processing</keyword>
<comment type="caution">
    <text evidence="14">The sequence shown here is derived from an EMBL/GenBank/DDBJ whole genome shotgun (WGS) entry which is preliminary data.</text>
</comment>
<dbReference type="InterPro" id="IPR039657">
    <property type="entry name" value="Dimethylallyltransferase"/>
</dbReference>
<feature type="binding site" evidence="10">
    <location>
        <begin position="21"/>
        <end position="28"/>
    </location>
    <ligand>
        <name>ATP</name>
        <dbReference type="ChEBI" id="CHEBI:30616"/>
    </ligand>
</feature>
<dbReference type="EMBL" id="WITJ01000004">
    <property type="protein sequence ID" value="MQW39032.1"/>
    <property type="molecule type" value="Genomic_DNA"/>
</dbReference>
<evidence type="ECO:0000313" key="15">
    <source>
        <dbReference type="Proteomes" id="UP000439550"/>
    </source>
</evidence>
<sequence>MILEKKNQEKSLKNKVFVIVGPTAVGKTALGIELCQKFNGEVISGDSQQVYRGLDIGTAKASQSEQNAAVHHLIDVRDVEESYSAFDFVHEANQEIEQILSEGKIPVIVGGTGLYIQALIEGYHLGGESAHKEMMVLRKELSVLTDAELFEKLTQKNIVLNEPNRRRAIRALELDQYGQGENVGSPYDFFLIGLNTSRDVLYERIDARVDVMRTKGLVEEARQLFDEFPNVQAARAIGYKEFFPYFRNEITDKEALENVKRNSRRYAKRQLTWFKNRMSVPFFDVRDENYPQNVLEAAQKFLEESPVS</sequence>
<dbReference type="HAMAP" id="MF_00185">
    <property type="entry name" value="IPP_trans"/>
    <property type="match status" value="1"/>
</dbReference>
<keyword evidence="6 10" id="KW-0547">Nucleotide-binding</keyword>
<dbReference type="GO" id="GO:0052381">
    <property type="term" value="F:tRNA dimethylallyltransferase activity"/>
    <property type="evidence" value="ECO:0007669"/>
    <property type="project" value="UniProtKB-UniRule"/>
</dbReference>
<dbReference type="InterPro" id="IPR027417">
    <property type="entry name" value="P-loop_NTPase"/>
</dbReference>
<dbReference type="EC" id="2.5.1.75" evidence="10"/>
<dbReference type="InterPro" id="IPR018022">
    <property type="entry name" value="IPT"/>
</dbReference>
<feature type="site" description="Interaction with substrate tRNA" evidence="10">
    <location>
        <position position="112"/>
    </location>
</feature>
<dbReference type="GO" id="GO:0005524">
    <property type="term" value="F:ATP binding"/>
    <property type="evidence" value="ECO:0007669"/>
    <property type="project" value="UniProtKB-UniRule"/>
</dbReference>
<organism evidence="14 15">
    <name type="scientific">Lactococcus hircilactis</name>
    <dbReference type="NCBI Taxonomy" id="1494462"/>
    <lineage>
        <taxon>Bacteria</taxon>
        <taxon>Bacillati</taxon>
        <taxon>Bacillota</taxon>
        <taxon>Bacilli</taxon>
        <taxon>Lactobacillales</taxon>
        <taxon>Streptococcaceae</taxon>
        <taxon>Lactococcus</taxon>
    </lineage>
</organism>
<dbReference type="PANTHER" id="PTHR11088">
    <property type="entry name" value="TRNA DIMETHYLALLYLTRANSFERASE"/>
    <property type="match status" value="1"/>
</dbReference>
<comment type="function">
    <text evidence="2 10 12">Catalyzes the transfer of a dimethylallyl group onto the adenine at position 37 in tRNAs that read codons beginning with uridine, leading to the formation of N6-(dimethylallyl)adenosine (i(6)A).</text>
</comment>
<evidence type="ECO:0000313" key="14">
    <source>
        <dbReference type="EMBL" id="MQW39032.1"/>
    </source>
</evidence>
<dbReference type="OrthoDB" id="9776390at2"/>
<gene>
    <name evidence="10 14" type="primary">miaA</name>
    <name evidence="14" type="ORF">GHI93_03570</name>
</gene>